<evidence type="ECO:0000313" key="2">
    <source>
        <dbReference type="EMBL" id="MDO5968373.1"/>
    </source>
</evidence>
<evidence type="ECO:0000313" key="3">
    <source>
        <dbReference type="Proteomes" id="UP001176883"/>
    </source>
</evidence>
<protein>
    <recommendedName>
        <fullName evidence="4">DUF3826 domain-containing protein</fullName>
    </recommendedName>
</protein>
<evidence type="ECO:0008006" key="4">
    <source>
        <dbReference type="Google" id="ProtNLM"/>
    </source>
</evidence>
<dbReference type="Proteomes" id="UP001176883">
    <property type="component" value="Unassembled WGS sequence"/>
</dbReference>
<gene>
    <name evidence="2" type="ORF">Q4Q35_01000</name>
</gene>
<dbReference type="RefSeq" id="WP_303276054.1">
    <property type="nucleotide sequence ID" value="NZ_JAUOEK010000020.1"/>
</dbReference>
<organism evidence="2 3">
    <name type="scientific">Flavivirga aquimarina</name>
    <dbReference type="NCBI Taxonomy" id="2027862"/>
    <lineage>
        <taxon>Bacteria</taxon>
        <taxon>Pseudomonadati</taxon>
        <taxon>Bacteroidota</taxon>
        <taxon>Flavobacteriia</taxon>
        <taxon>Flavobacteriales</taxon>
        <taxon>Flavobacteriaceae</taxon>
        <taxon>Flavivirga</taxon>
    </lineage>
</organism>
<evidence type="ECO:0000256" key="1">
    <source>
        <dbReference type="SAM" id="SignalP"/>
    </source>
</evidence>
<proteinExistence type="predicted"/>
<feature type="chain" id="PRO_5045923836" description="DUF3826 domain-containing protein" evidence="1">
    <location>
        <begin position="21"/>
        <end position="425"/>
    </location>
</feature>
<sequence>MRKSILQLIVMSFLSLPIFAQQDYSVQVNLDSVKQKVASKLNKLILKYKFPKDYEKTLEINIVDYEYYKELTKYQYLNSPTIKQQKTDSLTLAFEQWRETQIQTLEKAVKLWKKVASKHDLEQDYETNYIKYHFYTGLVNPSELITTKIEILAKSNELKKIAKTIAKQETKRVLSKCSALKELDSVSINYASKELYAHLSDMVLKTLDSYSVMQLERDSDLYCSYAFDKGSIKQSEIKARKKIKENENFISKAAEAGISTDVANNILGLIEKRATDLKTRAEKIKKADGMSELFENTAVKEKSEIKKEFAENLAKLIDRKQFAKLFGEQFLPNVVNKTTEKIAQLKTTYTFTEAQETELIKMIELFHYNQEIVSAYYSFNKNVKKQKSSALRFKFQKDYKVLMESFNLTVNPAKKMDKRTYLWED</sequence>
<feature type="signal peptide" evidence="1">
    <location>
        <begin position="1"/>
        <end position="20"/>
    </location>
</feature>
<name>A0ABT8W5I6_9FLAO</name>
<keyword evidence="1" id="KW-0732">Signal</keyword>
<accession>A0ABT8W5I6</accession>
<keyword evidence="3" id="KW-1185">Reference proteome</keyword>
<comment type="caution">
    <text evidence="2">The sequence shown here is derived from an EMBL/GenBank/DDBJ whole genome shotgun (WGS) entry which is preliminary data.</text>
</comment>
<reference evidence="2" key="1">
    <citation type="submission" date="2023-07" db="EMBL/GenBank/DDBJ databases">
        <title>Two novel species in the genus Flavivirga.</title>
        <authorList>
            <person name="Kwon K."/>
        </authorList>
    </citation>
    <scope>NUCLEOTIDE SEQUENCE</scope>
    <source>
        <strain evidence="2">KCTC 52353</strain>
    </source>
</reference>
<dbReference type="EMBL" id="JAUOEK010000020">
    <property type="protein sequence ID" value="MDO5968373.1"/>
    <property type="molecule type" value="Genomic_DNA"/>
</dbReference>